<dbReference type="SMART" id="SM00860">
    <property type="entry name" value="SMI1_KNR4"/>
    <property type="match status" value="1"/>
</dbReference>
<evidence type="ECO:0000313" key="2">
    <source>
        <dbReference type="EMBL" id="RNF84740.1"/>
    </source>
</evidence>
<name>A0A3M8T0S7_9ACTN</name>
<dbReference type="SUPFAM" id="SSF160631">
    <property type="entry name" value="SMI1/KNR4-like"/>
    <property type="match status" value="1"/>
</dbReference>
<proteinExistence type="predicted"/>
<dbReference type="InterPro" id="IPR018958">
    <property type="entry name" value="Knr4/Smi1-like_dom"/>
</dbReference>
<gene>
    <name evidence="2" type="ORF">EEJ42_43945</name>
</gene>
<protein>
    <recommendedName>
        <fullName evidence="1">Knr4/Smi1-like domain-containing protein</fullName>
    </recommendedName>
</protein>
<evidence type="ECO:0000313" key="3">
    <source>
        <dbReference type="Proteomes" id="UP000275401"/>
    </source>
</evidence>
<dbReference type="InterPro" id="IPR037883">
    <property type="entry name" value="Knr4/Smi1-like_sf"/>
</dbReference>
<keyword evidence="3" id="KW-1185">Reference proteome</keyword>
<comment type="caution">
    <text evidence="2">The sequence shown here is derived from an EMBL/GenBank/DDBJ whole genome shotgun (WGS) entry which is preliminary data.</text>
</comment>
<dbReference type="AlphaFoldDB" id="A0A3M8T0S7"/>
<sequence length="216" mass="23726">MVPRTTMHAMTIDSSWLRIENWLCEYAPAAYASLPPATGSDAVRAAERQCGLVFPEDLVASLRRHDGSGECLLPGNYRLSGAAEIAKDYVWWIGSQQRDVPDELRYWRSSWLPLARDGAGGSLFLEMAPGDQHGRIGAHAHGDGGRFDDRPQYTSLQALLSWAAQALSDGSAMDVLDYVLTTDEQGLPYWEDADAEQDSVSVVWDMAALENCYGGL</sequence>
<feature type="domain" description="Knr4/Smi1-like" evidence="1">
    <location>
        <begin position="36"/>
        <end position="165"/>
    </location>
</feature>
<organism evidence="2 3">
    <name type="scientific">Streptomyces botrytidirepellens</name>
    <dbReference type="NCBI Taxonomy" id="2486417"/>
    <lineage>
        <taxon>Bacteria</taxon>
        <taxon>Bacillati</taxon>
        <taxon>Actinomycetota</taxon>
        <taxon>Actinomycetes</taxon>
        <taxon>Kitasatosporales</taxon>
        <taxon>Streptomycetaceae</taxon>
        <taxon>Streptomyces</taxon>
    </lineage>
</organism>
<reference evidence="2 3" key="1">
    <citation type="submission" date="2018-11" db="EMBL/GenBank/DDBJ databases">
        <title>The Potential of Streptomyces as Biocontrol Agents against the Tomato grey mould, Botrytis cinerea (Gray mold) Frontiers in Microbiology.</title>
        <authorList>
            <person name="Li D."/>
        </authorList>
    </citation>
    <scope>NUCLEOTIDE SEQUENCE [LARGE SCALE GENOMIC DNA]</scope>
    <source>
        <strain evidence="2 3">NEAU-LD23</strain>
    </source>
</reference>
<dbReference type="Pfam" id="PF09346">
    <property type="entry name" value="SMI1_KNR4"/>
    <property type="match status" value="1"/>
</dbReference>
<accession>A0A3M8T0S7</accession>
<dbReference type="EMBL" id="RIBZ01000840">
    <property type="protein sequence ID" value="RNF84740.1"/>
    <property type="molecule type" value="Genomic_DNA"/>
</dbReference>
<dbReference type="Proteomes" id="UP000275401">
    <property type="component" value="Unassembled WGS sequence"/>
</dbReference>
<evidence type="ECO:0000259" key="1">
    <source>
        <dbReference type="SMART" id="SM00860"/>
    </source>
</evidence>